<evidence type="ECO:0000256" key="6">
    <source>
        <dbReference type="ARBA" id="ARBA00022500"/>
    </source>
</evidence>
<evidence type="ECO:0000256" key="2">
    <source>
        <dbReference type="ARBA" id="ARBA00010004"/>
    </source>
</evidence>
<evidence type="ECO:0000256" key="9">
    <source>
        <dbReference type="ARBA" id="ARBA00023136"/>
    </source>
</evidence>
<dbReference type="Proteomes" id="UP000184526">
    <property type="component" value="Unassembled WGS sequence"/>
</dbReference>
<dbReference type="GO" id="GO:0071973">
    <property type="term" value="P:bacterial-type flagellum-dependent cell motility"/>
    <property type="evidence" value="ECO:0007669"/>
    <property type="project" value="InterPro"/>
</dbReference>
<evidence type="ECO:0000256" key="10">
    <source>
        <dbReference type="ARBA" id="ARBA00023225"/>
    </source>
</evidence>
<keyword evidence="9" id="KW-0472">Membrane</keyword>
<keyword evidence="6" id="KW-0145">Chemotaxis</keyword>
<keyword evidence="12" id="KW-0282">Flagellum</keyword>
<accession>A0A1M5WQ00</accession>
<dbReference type="Gene3D" id="1.10.287.1700">
    <property type="match status" value="1"/>
</dbReference>
<keyword evidence="11" id="KW-0175">Coiled coil</keyword>
<protein>
    <recommendedName>
        <fullName evidence="3">Flagellar FliJ protein</fullName>
    </recommendedName>
</protein>
<dbReference type="GO" id="GO:0005886">
    <property type="term" value="C:plasma membrane"/>
    <property type="evidence" value="ECO:0007669"/>
    <property type="project" value="UniProtKB-SubCell"/>
</dbReference>
<reference evidence="12 13" key="1">
    <citation type="submission" date="2016-11" db="EMBL/GenBank/DDBJ databases">
        <authorList>
            <person name="Jaros S."/>
            <person name="Januszkiewicz K."/>
            <person name="Wedrychowicz H."/>
        </authorList>
    </citation>
    <scope>NUCLEOTIDE SEQUENCE [LARGE SCALE GENOMIC DNA]</scope>
    <source>
        <strain evidence="12 13">DSM 3089</strain>
    </source>
</reference>
<proteinExistence type="inferred from homology"/>
<organism evidence="12 13">
    <name type="scientific">Clostridium collagenovorans DSM 3089</name>
    <dbReference type="NCBI Taxonomy" id="1121306"/>
    <lineage>
        <taxon>Bacteria</taxon>
        <taxon>Bacillati</taxon>
        <taxon>Bacillota</taxon>
        <taxon>Clostridia</taxon>
        <taxon>Eubacteriales</taxon>
        <taxon>Clostridiaceae</taxon>
        <taxon>Clostridium</taxon>
    </lineage>
</organism>
<keyword evidence="5" id="KW-1003">Cell membrane</keyword>
<keyword evidence="7" id="KW-1005">Bacterial flagellum biogenesis</keyword>
<evidence type="ECO:0000313" key="12">
    <source>
        <dbReference type="EMBL" id="SHH89666.1"/>
    </source>
</evidence>
<evidence type="ECO:0000256" key="7">
    <source>
        <dbReference type="ARBA" id="ARBA00022795"/>
    </source>
</evidence>
<keyword evidence="12" id="KW-0966">Cell projection</keyword>
<keyword evidence="10" id="KW-1006">Bacterial flagellum protein export</keyword>
<dbReference type="GO" id="GO:0044781">
    <property type="term" value="P:bacterial-type flagellum organization"/>
    <property type="evidence" value="ECO:0007669"/>
    <property type="project" value="UniProtKB-KW"/>
</dbReference>
<keyword evidence="8" id="KW-0653">Protein transport</keyword>
<dbReference type="RefSeq" id="WP_072831683.1">
    <property type="nucleotide sequence ID" value="NZ_FQXP01000006.1"/>
</dbReference>
<dbReference type="NCBIfam" id="TIGR02473">
    <property type="entry name" value="flagell_FliJ"/>
    <property type="match status" value="1"/>
</dbReference>
<dbReference type="InterPro" id="IPR012823">
    <property type="entry name" value="Flagell_FliJ"/>
</dbReference>
<dbReference type="GO" id="GO:0009288">
    <property type="term" value="C:bacterial-type flagellum"/>
    <property type="evidence" value="ECO:0007669"/>
    <property type="project" value="InterPro"/>
</dbReference>
<evidence type="ECO:0000313" key="13">
    <source>
        <dbReference type="Proteomes" id="UP000184526"/>
    </source>
</evidence>
<comment type="similarity">
    <text evidence="2">Belongs to the FliJ family.</text>
</comment>
<keyword evidence="4" id="KW-0813">Transport</keyword>
<comment type="subcellular location">
    <subcellularLocation>
        <location evidence="1">Cell membrane</location>
        <topology evidence="1">Peripheral membrane protein</topology>
        <orientation evidence="1">Cytoplasmic side</orientation>
    </subcellularLocation>
</comment>
<dbReference type="AlphaFoldDB" id="A0A1M5WQ00"/>
<keyword evidence="12" id="KW-0969">Cilium</keyword>
<evidence type="ECO:0000256" key="8">
    <source>
        <dbReference type="ARBA" id="ARBA00022927"/>
    </source>
</evidence>
<dbReference type="STRING" id="1121306.SAMN02745196_01791"/>
<evidence type="ECO:0000256" key="4">
    <source>
        <dbReference type="ARBA" id="ARBA00022448"/>
    </source>
</evidence>
<evidence type="ECO:0000256" key="5">
    <source>
        <dbReference type="ARBA" id="ARBA00022475"/>
    </source>
</evidence>
<name>A0A1M5WQ00_9CLOT</name>
<dbReference type="GO" id="GO:0006935">
    <property type="term" value="P:chemotaxis"/>
    <property type="evidence" value="ECO:0007669"/>
    <property type="project" value="UniProtKB-KW"/>
</dbReference>
<evidence type="ECO:0000256" key="11">
    <source>
        <dbReference type="SAM" id="Coils"/>
    </source>
</evidence>
<keyword evidence="13" id="KW-1185">Reference proteome</keyword>
<feature type="coiled-coil region" evidence="11">
    <location>
        <begin position="26"/>
        <end position="96"/>
    </location>
</feature>
<dbReference type="GO" id="GO:0015031">
    <property type="term" value="P:protein transport"/>
    <property type="evidence" value="ECO:0007669"/>
    <property type="project" value="UniProtKB-KW"/>
</dbReference>
<evidence type="ECO:0000256" key="1">
    <source>
        <dbReference type="ARBA" id="ARBA00004413"/>
    </source>
</evidence>
<dbReference type="Pfam" id="PF02050">
    <property type="entry name" value="FliJ"/>
    <property type="match status" value="1"/>
</dbReference>
<dbReference type="EMBL" id="FQXP01000006">
    <property type="protein sequence ID" value="SHH89666.1"/>
    <property type="molecule type" value="Genomic_DNA"/>
</dbReference>
<dbReference type="InterPro" id="IPR053716">
    <property type="entry name" value="Flag_assembly_chemotaxis_eff"/>
</dbReference>
<gene>
    <name evidence="12" type="ORF">SAMN02745196_01791</name>
</gene>
<evidence type="ECO:0000256" key="3">
    <source>
        <dbReference type="ARBA" id="ARBA00020392"/>
    </source>
</evidence>
<sequence>MEDFKFRLQKVLDIRVKNEDENKIKYSKAQSEKRAVEKELEDLKLSYQKYSEAIHIEDGVERSIVSNYLSFVSNMIEKTDSELHEKEVLVNEARLELLNSQIERKSIEKLKENKYKLHKKEVDHKEQAINDEFGMYSYFRNVVQSL</sequence>